<organism evidence="1 2">
    <name type="scientific">Phenylobacterium hankyongense</name>
    <dbReference type="NCBI Taxonomy" id="1813876"/>
    <lineage>
        <taxon>Bacteria</taxon>
        <taxon>Pseudomonadati</taxon>
        <taxon>Pseudomonadota</taxon>
        <taxon>Alphaproteobacteria</taxon>
        <taxon>Caulobacterales</taxon>
        <taxon>Caulobacteraceae</taxon>
        <taxon>Phenylobacterium</taxon>
    </lineage>
</organism>
<dbReference type="AlphaFoldDB" id="A0A328AZ15"/>
<keyword evidence="2" id="KW-1185">Reference proteome</keyword>
<accession>A0A328AZ15</accession>
<dbReference type="EMBL" id="QFYP01000001">
    <property type="protein sequence ID" value="RAK60350.1"/>
    <property type="molecule type" value="Genomic_DNA"/>
</dbReference>
<evidence type="ECO:0000313" key="2">
    <source>
        <dbReference type="Proteomes" id="UP000249842"/>
    </source>
</evidence>
<proteinExistence type="predicted"/>
<dbReference type="OrthoDB" id="7193368at2"/>
<dbReference type="Proteomes" id="UP000249842">
    <property type="component" value="Unassembled WGS sequence"/>
</dbReference>
<comment type="caution">
    <text evidence="1">The sequence shown here is derived from an EMBL/GenBank/DDBJ whole genome shotgun (WGS) entry which is preliminary data.</text>
</comment>
<dbReference type="RefSeq" id="WP_111457643.1">
    <property type="nucleotide sequence ID" value="NZ_QFYP01000001.1"/>
</dbReference>
<gene>
    <name evidence="1" type="ORF">DJ021_11300</name>
</gene>
<evidence type="ECO:0000313" key="1">
    <source>
        <dbReference type="EMBL" id="RAK60350.1"/>
    </source>
</evidence>
<protein>
    <recommendedName>
        <fullName evidence="3">DUF2188 domain-containing protein</fullName>
    </recommendedName>
</protein>
<name>A0A328AZ15_9CAUL</name>
<sequence length="78" mass="8516">MRLICVRSALVGWSVKADTFDNELLFQSGAQAEQAARRLAAQYAHAGHEAEVRIFLRDGSVAGRLGFTETADNLPLAR</sequence>
<reference evidence="2" key="1">
    <citation type="submission" date="2018-05" db="EMBL/GenBank/DDBJ databases">
        <authorList>
            <person name="Li X."/>
        </authorList>
    </citation>
    <scope>NUCLEOTIDE SEQUENCE [LARGE SCALE GENOMIC DNA]</scope>
    <source>
        <strain evidence="2">HKS-05</strain>
    </source>
</reference>
<evidence type="ECO:0008006" key="3">
    <source>
        <dbReference type="Google" id="ProtNLM"/>
    </source>
</evidence>